<organism evidence="1 2">
    <name type="scientific">Cyclotella cryptica</name>
    <dbReference type="NCBI Taxonomy" id="29204"/>
    <lineage>
        <taxon>Eukaryota</taxon>
        <taxon>Sar</taxon>
        <taxon>Stramenopiles</taxon>
        <taxon>Ochrophyta</taxon>
        <taxon>Bacillariophyta</taxon>
        <taxon>Coscinodiscophyceae</taxon>
        <taxon>Thalassiosirophycidae</taxon>
        <taxon>Stephanodiscales</taxon>
        <taxon>Stephanodiscaceae</taxon>
        <taxon>Cyclotella</taxon>
    </lineage>
</organism>
<protein>
    <recommendedName>
        <fullName evidence="3">RanBP2-type domain-containing protein</fullName>
    </recommendedName>
</protein>
<sequence length="210" mass="23881">MLASNSNGSETRDRATIARRCMEQFLYDMKLCSKRGGCDYDERISVAAKHLASIDKLPHCPLLSKVKELISDSVHQKCRPLYLYIQDQTGAKSFEVGAEWICAVCGRQNNESSKKYEKCFTCGREKGCVGSKKLQRLNECRVDPTPHLTRATKDELAKIESCEHRRERWTGDEGKRRVFVSNKIDYEALERASIKSEINDVLASIRQSLA</sequence>
<evidence type="ECO:0000313" key="1">
    <source>
        <dbReference type="EMBL" id="KAL3786098.1"/>
    </source>
</evidence>
<name>A0ABD3PDH1_9STRA</name>
<evidence type="ECO:0000313" key="2">
    <source>
        <dbReference type="Proteomes" id="UP001516023"/>
    </source>
</evidence>
<gene>
    <name evidence="1" type="ORF">HJC23_003215</name>
</gene>
<accession>A0ABD3PDH1</accession>
<reference evidence="1 2" key="1">
    <citation type="journal article" date="2020" name="G3 (Bethesda)">
        <title>Improved Reference Genome for Cyclotella cryptica CCMP332, a Model for Cell Wall Morphogenesis, Salinity Adaptation, and Lipid Production in Diatoms (Bacillariophyta).</title>
        <authorList>
            <person name="Roberts W.R."/>
            <person name="Downey K.M."/>
            <person name="Ruck E.C."/>
            <person name="Traller J.C."/>
            <person name="Alverson A.J."/>
        </authorList>
    </citation>
    <scope>NUCLEOTIDE SEQUENCE [LARGE SCALE GENOMIC DNA]</scope>
    <source>
        <strain evidence="1 2">CCMP332</strain>
    </source>
</reference>
<keyword evidence="2" id="KW-1185">Reference proteome</keyword>
<comment type="caution">
    <text evidence="1">The sequence shown here is derived from an EMBL/GenBank/DDBJ whole genome shotgun (WGS) entry which is preliminary data.</text>
</comment>
<evidence type="ECO:0008006" key="3">
    <source>
        <dbReference type="Google" id="ProtNLM"/>
    </source>
</evidence>
<dbReference type="EMBL" id="JABMIG020000202">
    <property type="protein sequence ID" value="KAL3786098.1"/>
    <property type="molecule type" value="Genomic_DNA"/>
</dbReference>
<dbReference type="AlphaFoldDB" id="A0ABD3PDH1"/>
<dbReference type="Proteomes" id="UP001516023">
    <property type="component" value="Unassembled WGS sequence"/>
</dbReference>
<proteinExistence type="predicted"/>